<sequence length="102" mass="11557">MESYYGSKAQVYHGNAKMTKGGLVKKDIVRLNDGYGNIRYKSKKQIKANKKPNSFRAKWSKAMKKARKELIKENVIEAGEFVPVGGKTKQGKALLKRIKELI</sequence>
<evidence type="ECO:0000313" key="1">
    <source>
        <dbReference type="EMBL" id="QHT89098.1"/>
    </source>
</evidence>
<accession>A0A6C0I7U7</accession>
<dbReference type="InterPro" id="IPR043928">
    <property type="entry name" value="DNVP"/>
</dbReference>
<protein>
    <submittedName>
        <fullName evidence="1">Uncharacterized protein</fullName>
    </submittedName>
</protein>
<dbReference type="EMBL" id="MN740136">
    <property type="protein sequence ID" value="QHT89098.1"/>
    <property type="molecule type" value="Genomic_DNA"/>
</dbReference>
<organism evidence="1">
    <name type="scientific">viral metagenome</name>
    <dbReference type="NCBI Taxonomy" id="1070528"/>
    <lineage>
        <taxon>unclassified sequences</taxon>
        <taxon>metagenomes</taxon>
        <taxon>organismal metagenomes</taxon>
    </lineage>
</organism>
<dbReference type="GO" id="GO:0003677">
    <property type="term" value="F:DNA binding"/>
    <property type="evidence" value="ECO:0007669"/>
    <property type="project" value="InterPro"/>
</dbReference>
<name>A0A6C0I7U7_9ZZZZ</name>
<dbReference type="Pfam" id="PF19060">
    <property type="entry name" value="DVNP"/>
    <property type="match status" value="1"/>
</dbReference>
<proteinExistence type="predicted"/>
<dbReference type="AlphaFoldDB" id="A0A6C0I7U7"/>
<dbReference type="GO" id="GO:0051276">
    <property type="term" value="P:chromosome organization"/>
    <property type="evidence" value="ECO:0007669"/>
    <property type="project" value="InterPro"/>
</dbReference>
<reference evidence="1" key="1">
    <citation type="journal article" date="2020" name="Nature">
        <title>Giant virus diversity and host interactions through global metagenomics.</title>
        <authorList>
            <person name="Schulz F."/>
            <person name="Roux S."/>
            <person name="Paez-Espino D."/>
            <person name="Jungbluth S."/>
            <person name="Walsh D.A."/>
            <person name="Denef V.J."/>
            <person name="McMahon K.D."/>
            <person name="Konstantinidis K.T."/>
            <person name="Eloe-Fadrosh E.A."/>
            <person name="Kyrpides N.C."/>
            <person name="Woyke T."/>
        </authorList>
    </citation>
    <scope>NUCLEOTIDE SEQUENCE</scope>
    <source>
        <strain evidence="1">GVMAG-M-3300023184-53</strain>
    </source>
</reference>